<dbReference type="RefSeq" id="XP_041553746.1">
    <property type="nucleotide sequence ID" value="XM_041700797.1"/>
</dbReference>
<evidence type="ECO:0000313" key="4">
    <source>
        <dbReference type="Proteomes" id="UP000654913"/>
    </source>
</evidence>
<evidence type="ECO:0000259" key="2">
    <source>
        <dbReference type="Pfam" id="PF24802"/>
    </source>
</evidence>
<feature type="transmembrane region" description="Helical" evidence="1">
    <location>
        <begin position="138"/>
        <end position="155"/>
    </location>
</feature>
<dbReference type="OrthoDB" id="405906at2759"/>
<feature type="transmembrane region" description="Helical" evidence="1">
    <location>
        <begin position="94"/>
        <end position="123"/>
    </location>
</feature>
<dbReference type="EMBL" id="AP024444">
    <property type="protein sequence ID" value="BCS21552.1"/>
    <property type="molecule type" value="Genomic_DNA"/>
</dbReference>
<sequence>MGALIGISLYNAVELTTLIFTTFHFYGGLYFWSLTLSTTLGLVPSGIANTLHYFNIGPLWLAMTLSNIGFYFLIPMQSVVLYSRLHLVLYNQLILRLALYILIVDAVVFSISITIVCYGSAFIRTPGWNASYTILERLQVTWFCVQEFILAFLYIRETIKLLHLNPAHSSRRRKIMYELLAINIGIILMDVAVIVIEFLGLYYLQVLVKCAIYSAKLKLEFAVLGKLTAIVESPHRDLGDRAGTEDLSDRRRPASDPIRYARDRVSLTATNVSKES</sequence>
<feature type="transmembrane region" description="Helical" evidence="1">
    <location>
        <begin position="176"/>
        <end position="204"/>
    </location>
</feature>
<dbReference type="AlphaFoldDB" id="A0A7R8AKF6"/>
<keyword evidence="1" id="KW-1133">Transmembrane helix</keyword>
<feature type="transmembrane region" description="Helical" evidence="1">
    <location>
        <begin position="12"/>
        <end position="32"/>
    </location>
</feature>
<keyword evidence="1" id="KW-0812">Transmembrane</keyword>
<evidence type="ECO:0000313" key="3">
    <source>
        <dbReference type="EMBL" id="BCS21552.1"/>
    </source>
</evidence>
<name>A0A7R8AKF6_9EURO</name>
<evidence type="ECO:0000256" key="1">
    <source>
        <dbReference type="SAM" id="Phobius"/>
    </source>
</evidence>
<dbReference type="Pfam" id="PF24802">
    <property type="entry name" value="DUF7703"/>
    <property type="match status" value="1"/>
</dbReference>
<reference evidence="3" key="2">
    <citation type="submission" date="2021-02" db="EMBL/GenBank/DDBJ databases">
        <title>Aspergillus puulaauensis MK2 genome sequence.</title>
        <authorList>
            <person name="Futagami T."/>
            <person name="Mori K."/>
            <person name="Kadooka C."/>
            <person name="Tanaka T."/>
        </authorList>
    </citation>
    <scope>NUCLEOTIDE SEQUENCE</scope>
    <source>
        <strain evidence="3">MK2</strain>
    </source>
</reference>
<keyword evidence="4" id="KW-1185">Reference proteome</keyword>
<dbReference type="Proteomes" id="UP000654913">
    <property type="component" value="Chromosome 2"/>
</dbReference>
<dbReference type="PANTHER" id="PTHR37013:SF5">
    <property type="entry name" value="INTEGRAL MEMBRANE PROTEIN"/>
    <property type="match status" value="1"/>
</dbReference>
<dbReference type="PANTHER" id="PTHR37013">
    <property type="entry name" value="INTEGRAL MEMBRANE PROTEIN (AFU_ORTHOLOGUE AFUA_1G05950)-RELATED"/>
    <property type="match status" value="1"/>
</dbReference>
<gene>
    <name evidence="3" type="ORF">APUU_21984A</name>
</gene>
<dbReference type="KEGG" id="apuu:APUU_21984A"/>
<keyword evidence="1" id="KW-0472">Membrane</keyword>
<proteinExistence type="predicted"/>
<protein>
    <recommendedName>
        <fullName evidence="2">DUF7703 domain-containing protein</fullName>
    </recommendedName>
</protein>
<feature type="transmembrane region" description="Helical" evidence="1">
    <location>
        <begin position="52"/>
        <end position="74"/>
    </location>
</feature>
<organism evidence="3 4">
    <name type="scientific">Aspergillus puulaauensis</name>
    <dbReference type="NCBI Taxonomy" id="1220207"/>
    <lineage>
        <taxon>Eukaryota</taxon>
        <taxon>Fungi</taxon>
        <taxon>Dikarya</taxon>
        <taxon>Ascomycota</taxon>
        <taxon>Pezizomycotina</taxon>
        <taxon>Eurotiomycetes</taxon>
        <taxon>Eurotiomycetidae</taxon>
        <taxon>Eurotiales</taxon>
        <taxon>Aspergillaceae</taxon>
        <taxon>Aspergillus</taxon>
    </lineage>
</organism>
<dbReference type="GeneID" id="64971557"/>
<accession>A0A7R8AKF6</accession>
<feature type="domain" description="DUF7703" evidence="2">
    <location>
        <begin position="3"/>
        <end position="230"/>
    </location>
</feature>
<reference evidence="3" key="1">
    <citation type="submission" date="2021-01" db="EMBL/GenBank/DDBJ databases">
        <authorList>
            <consortium name="Aspergillus puulaauensis MK2 genome sequencing consortium"/>
            <person name="Kazuki M."/>
            <person name="Futagami T."/>
        </authorList>
    </citation>
    <scope>NUCLEOTIDE SEQUENCE</scope>
    <source>
        <strain evidence="3">MK2</strain>
    </source>
</reference>
<dbReference type="InterPro" id="IPR056120">
    <property type="entry name" value="DUF7703"/>
</dbReference>